<evidence type="ECO:0000313" key="2">
    <source>
        <dbReference type="Proteomes" id="UP000298458"/>
    </source>
</evidence>
<protein>
    <submittedName>
        <fullName evidence="1">Uncharacterized protein</fullName>
    </submittedName>
</protein>
<reference evidence="1" key="1">
    <citation type="journal article" date="2019" name="PLoS Negl. Trop. Dis.">
        <title>Revisiting the worldwide diversity of Leptospira species in the environment.</title>
        <authorList>
            <person name="Vincent A.T."/>
            <person name="Schiettekatte O."/>
            <person name="Bourhy P."/>
            <person name="Veyrier F.J."/>
            <person name="Picardeau M."/>
        </authorList>
    </citation>
    <scope>NUCLEOTIDE SEQUENCE [LARGE SCALE GENOMIC DNA]</scope>
    <source>
        <strain evidence="1">SSW15</strain>
    </source>
</reference>
<sequence>MTEKRISIPPDLAQEFVKTTRLLALSGKKNFKKYLYDPLIYAGWEREKSVSALVSSRMMDKIQEESRDPAYLHTIPHHCKRLISQALTENLSALGDSCIFFLEKIQEDPKISISREALEFVSLIEKPLNEFALLTQSNSEKLFEDSIRNFSQEELKSAFEPVKLDATRQKVYLETEIHTLYQQILAASKSNNLVRCKRLLSRYIINYSDSEVYSQQEVENLVSALEKRDQGFKQNLMDSIAIELYYSITRGILEGNAKKAIQGIRKYAHTFEGDPNMKYYYEIDSLERKLYGIIQTKDLMKDLKKGI</sequence>
<gene>
    <name evidence="1" type="ORF">EHO60_06700</name>
</gene>
<accession>A0A4R9GIK0</accession>
<organism evidence="1 2">
    <name type="scientific">Leptospira fletcheri</name>
    <dbReference type="NCBI Taxonomy" id="2484981"/>
    <lineage>
        <taxon>Bacteria</taxon>
        <taxon>Pseudomonadati</taxon>
        <taxon>Spirochaetota</taxon>
        <taxon>Spirochaetia</taxon>
        <taxon>Leptospirales</taxon>
        <taxon>Leptospiraceae</taxon>
        <taxon>Leptospira</taxon>
    </lineage>
</organism>
<dbReference type="AlphaFoldDB" id="A0A4R9GIK0"/>
<evidence type="ECO:0000313" key="1">
    <source>
        <dbReference type="EMBL" id="TGK11966.1"/>
    </source>
</evidence>
<dbReference type="EMBL" id="RQET01000004">
    <property type="protein sequence ID" value="TGK11966.1"/>
    <property type="molecule type" value="Genomic_DNA"/>
</dbReference>
<dbReference type="Proteomes" id="UP000298458">
    <property type="component" value="Unassembled WGS sequence"/>
</dbReference>
<comment type="caution">
    <text evidence="1">The sequence shown here is derived from an EMBL/GenBank/DDBJ whole genome shotgun (WGS) entry which is preliminary data.</text>
</comment>
<dbReference type="OrthoDB" id="335905at2"/>
<name>A0A4R9GIK0_9LEPT</name>
<keyword evidence="2" id="KW-1185">Reference proteome</keyword>
<proteinExistence type="predicted"/>
<dbReference type="RefSeq" id="WP_135767368.1">
    <property type="nucleotide sequence ID" value="NZ_RQET01000004.1"/>
</dbReference>